<protein>
    <submittedName>
        <fullName evidence="1">Uncharacterized protein</fullName>
    </submittedName>
</protein>
<proteinExistence type="predicted"/>
<reference evidence="1 2" key="1">
    <citation type="submission" date="2024-09" db="EMBL/GenBank/DDBJ databases">
        <title>Rethinking Asexuality: The Enigmatic Case of Functional Sexual Genes in Lepraria (Stereocaulaceae).</title>
        <authorList>
            <person name="Doellman M."/>
            <person name="Sun Y."/>
            <person name="Barcenas-Pena A."/>
            <person name="Lumbsch H.T."/>
            <person name="Grewe F."/>
        </authorList>
    </citation>
    <scope>NUCLEOTIDE SEQUENCE [LARGE SCALE GENOMIC DNA]</scope>
    <source>
        <strain evidence="1 2">Grewe 0041</strain>
    </source>
</reference>
<accession>A0ABR4AT61</accession>
<dbReference type="EMBL" id="JBHFEH010000085">
    <property type="protein sequence ID" value="KAL2048021.1"/>
    <property type="molecule type" value="Genomic_DNA"/>
</dbReference>
<evidence type="ECO:0000313" key="2">
    <source>
        <dbReference type="Proteomes" id="UP001590951"/>
    </source>
</evidence>
<dbReference type="Proteomes" id="UP001590951">
    <property type="component" value="Unassembled WGS sequence"/>
</dbReference>
<evidence type="ECO:0000313" key="1">
    <source>
        <dbReference type="EMBL" id="KAL2048021.1"/>
    </source>
</evidence>
<gene>
    <name evidence="1" type="ORF">ABVK25_011117</name>
</gene>
<comment type="caution">
    <text evidence="1">The sequence shown here is derived from an EMBL/GenBank/DDBJ whole genome shotgun (WGS) entry which is preliminary data.</text>
</comment>
<organism evidence="1 2">
    <name type="scientific">Lepraria finkii</name>
    <dbReference type="NCBI Taxonomy" id="1340010"/>
    <lineage>
        <taxon>Eukaryota</taxon>
        <taxon>Fungi</taxon>
        <taxon>Dikarya</taxon>
        <taxon>Ascomycota</taxon>
        <taxon>Pezizomycotina</taxon>
        <taxon>Lecanoromycetes</taxon>
        <taxon>OSLEUM clade</taxon>
        <taxon>Lecanoromycetidae</taxon>
        <taxon>Lecanorales</taxon>
        <taxon>Lecanorineae</taxon>
        <taxon>Stereocaulaceae</taxon>
        <taxon>Lepraria</taxon>
    </lineage>
</organism>
<name>A0ABR4AT61_9LECA</name>
<sequence>MATSKIFIIPEILGIKSVITNATALQEKLFFKVAITNNKDPNIELERNPLVKILMEEEDQEPEPAIKVHFDLLEKAEEVNCVGVSWNRVYLARPAMRRMKARRYFGIHGNIKGVINSEGIKLEHLLNSLWACNPRSIHILFNFPFVITDFHFGTFKEASKDMILQAGAEFAGE</sequence>
<keyword evidence="2" id="KW-1185">Reference proteome</keyword>